<protein>
    <submittedName>
        <fullName evidence="2">Uncharacterized protein</fullName>
    </submittedName>
</protein>
<dbReference type="EMBL" id="CAJPDR010000057">
    <property type="protein sequence ID" value="CAF9912886.1"/>
    <property type="molecule type" value="Genomic_DNA"/>
</dbReference>
<sequence length="56" mass="6153">MRAATRLAALALSTSLAFGQLDVTAKDSNGLFSGTPSSYPIGRPFSIYQRMEFYFE</sequence>
<reference evidence="2" key="1">
    <citation type="submission" date="2021-03" db="EMBL/GenBank/DDBJ databases">
        <authorList>
            <person name="Tagirdzhanova G."/>
        </authorList>
    </citation>
    <scope>NUCLEOTIDE SEQUENCE</scope>
</reference>
<accession>A0A8H3EUE1</accession>
<evidence type="ECO:0000256" key="1">
    <source>
        <dbReference type="SAM" id="SignalP"/>
    </source>
</evidence>
<evidence type="ECO:0000313" key="2">
    <source>
        <dbReference type="EMBL" id="CAF9912886.1"/>
    </source>
</evidence>
<keyword evidence="1" id="KW-0732">Signal</keyword>
<organism evidence="2 3">
    <name type="scientific">Alectoria fallacina</name>
    <dbReference type="NCBI Taxonomy" id="1903189"/>
    <lineage>
        <taxon>Eukaryota</taxon>
        <taxon>Fungi</taxon>
        <taxon>Dikarya</taxon>
        <taxon>Ascomycota</taxon>
        <taxon>Pezizomycotina</taxon>
        <taxon>Lecanoromycetes</taxon>
        <taxon>OSLEUM clade</taxon>
        <taxon>Lecanoromycetidae</taxon>
        <taxon>Lecanorales</taxon>
        <taxon>Lecanorineae</taxon>
        <taxon>Parmeliaceae</taxon>
        <taxon>Alectoria</taxon>
    </lineage>
</organism>
<name>A0A8H3EUE1_9LECA</name>
<feature type="chain" id="PRO_5034674126" evidence="1">
    <location>
        <begin position="20"/>
        <end position="56"/>
    </location>
</feature>
<feature type="signal peptide" evidence="1">
    <location>
        <begin position="1"/>
        <end position="19"/>
    </location>
</feature>
<comment type="caution">
    <text evidence="2">The sequence shown here is derived from an EMBL/GenBank/DDBJ whole genome shotgun (WGS) entry which is preliminary data.</text>
</comment>
<keyword evidence="3" id="KW-1185">Reference proteome</keyword>
<dbReference type="AlphaFoldDB" id="A0A8H3EUE1"/>
<gene>
    <name evidence="2" type="ORF">ALECFALPRED_008336</name>
</gene>
<evidence type="ECO:0000313" key="3">
    <source>
        <dbReference type="Proteomes" id="UP000664203"/>
    </source>
</evidence>
<proteinExistence type="predicted"/>
<dbReference type="Proteomes" id="UP000664203">
    <property type="component" value="Unassembled WGS sequence"/>
</dbReference>